<sequence length="317" mass="34979">MKTHLTKKLGGKKQQTAAAHSTKNSGFSLEDNRTSTIVQQKQIDAIQSPIQKKKNNTGLPDTLKSGMENLSGHSMDDVKVHYNSSKPAQLNAHAYAQGTNIHLASGQEKHLPHEAWHVVQQKQGRVKPTIKTKGVAINDDKGLEKEADVMGAKALQRKEISNSSIQLKEVAQRKLQKVVENTSSGTIQKMSNSVIQFAEPQDTVEVIKKYFYNTYQHYGKALIERVCTAKGMRVHAHGSGKPGDGINAATQKEMDDLLPFLRAAKRAAPRRQAPAKKKPRDKSKVHNKVEAKAAALSKEQKKKDRAAAKKAAYDARQ</sequence>
<gene>
    <name evidence="3" type="ORF">H2O64_06585</name>
</gene>
<evidence type="ECO:0000256" key="1">
    <source>
        <dbReference type="SAM" id="MobiDB-lite"/>
    </source>
</evidence>
<evidence type="ECO:0000259" key="2">
    <source>
        <dbReference type="Pfam" id="PF13699"/>
    </source>
</evidence>
<feature type="compositionally biased region" description="Basic and acidic residues" evidence="1">
    <location>
        <begin position="298"/>
        <end position="317"/>
    </location>
</feature>
<protein>
    <submittedName>
        <fullName evidence="3">DUF4157 domain-containing protein</fullName>
    </submittedName>
</protein>
<feature type="compositionally biased region" description="Basic residues" evidence="1">
    <location>
        <begin position="266"/>
        <end position="281"/>
    </location>
</feature>
<accession>A0ABR7Q6Y4</accession>
<feature type="compositionally biased region" description="Basic residues" evidence="1">
    <location>
        <begin position="1"/>
        <end position="11"/>
    </location>
</feature>
<organism evidence="3 4">
    <name type="scientific">Kordia aestuariivivens</name>
    <dbReference type="NCBI Taxonomy" id="2759037"/>
    <lineage>
        <taxon>Bacteria</taxon>
        <taxon>Pseudomonadati</taxon>
        <taxon>Bacteroidota</taxon>
        <taxon>Flavobacteriia</taxon>
        <taxon>Flavobacteriales</taxon>
        <taxon>Flavobacteriaceae</taxon>
        <taxon>Kordia</taxon>
    </lineage>
</organism>
<feature type="region of interest" description="Disordered" evidence="1">
    <location>
        <begin position="266"/>
        <end position="317"/>
    </location>
</feature>
<dbReference type="InterPro" id="IPR025295">
    <property type="entry name" value="eCIS_core_dom"/>
</dbReference>
<dbReference type="Proteomes" id="UP000619238">
    <property type="component" value="Unassembled WGS sequence"/>
</dbReference>
<dbReference type="Pfam" id="PF13699">
    <property type="entry name" value="eCIS_core"/>
    <property type="match status" value="1"/>
</dbReference>
<proteinExistence type="predicted"/>
<name>A0ABR7Q6Y4_9FLAO</name>
<dbReference type="EMBL" id="JACGWS010000003">
    <property type="protein sequence ID" value="MBC8754331.1"/>
    <property type="molecule type" value="Genomic_DNA"/>
</dbReference>
<evidence type="ECO:0000313" key="3">
    <source>
        <dbReference type="EMBL" id="MBC8754331.1"/>
    </source>
</evidence>
<keyword evidence="4" id="KW-1185">Reference proteome</keyword>
<reference evidence="3 4" key="1">
    <citation type="submission" date="2020-07" db="EMBL/GenBank/DDBJ databases">
        <title>Description of Kordia aestuariivivens sp. nov., isolated from a tidal flat.</title>
        <authorList>
            <person name="Park S."/>
            <person name="Yoon J.-H."/>
        </authorList>
    </citation>
    <scope>NUCLEOTIDE SEQUENCE [LARGE SCALE GENOMIC DNA]</scope>
    <source>
        <strain evidence="3 4">YSTF-M3</strain>
    </source>
</reference>
<evidence type="ECO:0000313" key="4">
    <source>
        <dbReference type="Proteomes" id="UP000619238"/>
    </source>
</evidence>
<comment type="caution">
    <text evidence="3">The sequence shown here is derived from an EMBL/GenBank/DDBJ whole genome shotgun (WGS) entry which is preliminary data.</text>
</comment>
<dbReference type="RefSeq" id="WP_187561374.1">
    <property type="nucleotide sequence ID" value="NZ_JACGWS010000003.1"/>
</dbReference>
<feature type="region of interest" description="Disordered" evidence="1">
    <location>
        <begin position="1"/>
        <end position="34"/>
    </location>
</feature>
<feature type="domain" description="eCIS core" evidence="2">
    <location>
        <begin position="59"/>
        <end position="124"/>
    </location>
</feature>
<feature type="compositionally biased region" description="Basic and acidic residues" evidence="1">
    <location>
        <begin position="282"/>
        <end position="291"/>
    </location>
</feature>